<evidence type="ECO:0000256" key="1">
    <source>
        <dbReference type="ARBA" id="ARBA00022679"/>
    </source>
</evidence>
<dbReference type="RefSeq" id="WP_089214180.1">
    <property type="nucleotide sequence ID" value="NZ_FZPA01000001.1"/>
</dbReference>
<name>A0A239DIS4_9SPHN</name>
<dbReference type="SUPFAM" id="SSF55729">
    <property type="entry name" value="Acyl-CoA N-acyltransferases (Nat)"/>
    <property type="match status" value="1"/>
</dbReference>
<proteinExistence type="predicted"/>
<keyword evidence="4" id="KW-0689">Ribosomal protein</keyword>
<feature type="domain" description="N-acetyltransferase" evidence="3">
    <location>
        <begin position="2"/>
        <end position="137"/>
    </location>
</feature>
<dbReference type="OrthoDB" id="1821130at2"/>
<dbReference type="Pfam" id="PF00583">
    <property type="entry name" value="Acetyltransf_1"/>
    <property type="match status" value="1"/>
</dbReference>
<keyword evidence="2" id="KW-0012">Acyltransferase</keyword>
<evidence type="ECO:0000259" key="3">
    <source>
        <dbReference type="PROSITE" id="PS51186"/>
    </source>
</evidence>
<dbReference type="Gene3D" id="3.40.630.30">
    <property type="match status" value="1"/>
</dbReference>
<dbReference type="PANTHER" id="PTHR43877:SF2">
    <property type="entry name" value="AMINOALKYLPHOSPHONATE N-ACETYLTRANSFERASE-RELATED"/>
    <property type="match status" value="1"/>
</dbReference>
<organism evidence="4 5">
    <name type="scientific">Sphingopyxis indica</name>
    <dbReference type="NCBI Taxonomy" id="436663"/>
    <lineage>
        <taxon>Bacteria</taxon>
        <taxon>Pseudomonadati</taxon>
        <taxon>Pseudomonadota</taxon>
        <taxon>Alphaproteobacteria</taxon>
        <taxon>Sphingomonadales</taxon>
        <taxon>Sphingomonadaceae</taxon>
        <taxon>Sphingopyxis</taxon>
    </lineage>
</organism>
<dbReference type="EMBL" id="FZPA01000001">
    <property type="protein sequence ID" value="SNS31613.1"/>
    <property type="molecule type" value="Genomic_DNA"/>
</dbReference>
<keyword evidence="1" id="KW-0808">Transferase</keyword>
<evidence type="ECO:0000313" key="5">
    <source>
        <dbReference type="Proteomes" id="UP000198339"/>
    </source>
</evidence>
<dbReference type="GO" id="GO:0016747">
    <property type="term" value="F:acyltransferase activity, transferring groups other than amino-acyl groups"/>
    <property type="evidence" value="ECO:0007669"/>
    <property type="project" value="InterPro"/>
</dbReference>
<accession>A0A239DIS4</accession>
<dbReference type="CDD" id="cd04301">
    <property type="entry name" value="NAT_SF"/>
    <property type="match status" value="1"/>
</dbReference>
<keyword evidence="4" id="KW-0687">Ribonucleoprotein</keyword>
<dbReference type="GO" id="GO:0005840">
    <property type="term" value="C:ribosome"/>
    <property type="evidence" value="ECO:0007669"/>
    <property type="project" value="UniProtKB-KW"/>
</dbReference>
<dbReference type="Proteomes" id="UP000198339">
    <property type="component" value="Unassembled WGS sequence"/>
</dbReference>
<dbReference type="InterPro" id="IPR016181">
    <property type="entry name" value="Acyl_CoA_acyltransferase"/>
</dbReference>
<dbReference type="NCBIfam" id="NF002959">
    <property type="entry name" value="PRK03624.1"/>
    <property type="match status" value="1"/>
</dbReference>
<protein>
    <submittedName>
        <fullName evidence="4">Ribosomal protein S18 acetylase RimI</fullName>
    </submittedName>
</protein>
<reference evidence="4 5" key="1">
    <citation type="submission" date="2017-06" db="EMBL/GenBank/DDBJ databases">
        <authorList>
            <person name="Kim H.J."/>
            <person name="Triplett B.A."/>
        </authorList>
    </citation>
    <scope>NUCLEOTIDE SEQUENCE [LARGE SCALE GENOMIC DNA]</scope>
    <source>
        <strain evidence="4 5">DS15</strain>
    </source>
</reference>
<dbReference type="AlphaFoldDB" id="A0A239DIS4"/>
<dbReference type="PANTHER" id="PTHR43877">
    <property type="entry name" value="AMINOALKYLPHOSPHONATE N-ACETYLTRANSFERASE-RELATED-RELATED"/>
    <property type="match status" value="1"/>
</dbReference>
<sequence length="137" mass="14903">MTAIRAARTSDAAAVIALWRACDLTRPWNDPQADFDRALGHAAATVLVAEKGSAIAGTVMAGFDGHRGWIYYLGVAPARRGEGLARRLLDAACDWLRGQGCPKVELMVRDGNDAATLYRHLGWEPQGVQVFGRWLAR</sequence>
<keyword evidence="5" id="KW-1185">Reference proteome</keyword>
<gene>
    <name evidence="4" type="ORF">SAMN06295955_101263</name>
</gene>
<evidence type="ECO:0000256" key="2">
    <source>
        <dbReference type="ARBA" id="ARBA00023315"/>
    </source>
</evidence>
<dbReference type="PROSITE" id="PS51186">
    <property type="entry name" value="GNAT"/>
    <property type="match status" value="1"/>
</dbReference>
<dbReference type="InterPro" id="IPR050832">
    <property type="entry name" value="Bact_Acetyltransf"/>
</dbReference>
<dbReference type="InterPro" id="IPR000182">
    <property type="entry name" value="GNAT_dom"/>
</dbReference>
<evidence type="ECO:0000313" key="4">
    <source>
        <dbReference type="EMBL" id="SNS31613.1"/>
    </source>
</evidence>